<evidence type="ECO:0000259" key="7">
    <source>
        <dbReference type="Pfam" id="PF00294"/>
    </source>
</evidence>
<keyword evidence="3" id="KW-0547">Nucleotide-binding</keyword>
<evidence type="ECO:0000256" key="5">
    <source>
        <dbReference type="ARBA" id="ARBA00022840"/>
    </source>
</evidence>
<dbReference type="EMBL" id="JBIQWL010000016">
    <property type="protein sequence ID" value="MFH8253101.1"/>
    <property type="molecule type" value="Genomic_DNA"/>
</dbReference>
<dbReference type="SUPFAM" id="SSF53613">
    <property type="entry name" value="Ribokinase-like"/>
    <property type="match status" value="1"/>
</dbReference>
<keyword evidence="2 8" id="KW-0808">Transferase</keyword>
<feature type="region of interest" description="Disordered" evidence="6">
    <location>
        <begin position="1"/>
        <end position="20"/>
    </location>
</feature>
<dbReference type="RefSeq" id="WP_397558528.1">
    <property type="nucleotide sequence ID" value="NZ_JBIQWL010000016.1"/>
</dbReference>
<reference evidence="8 9" key="1">
    <citation type="submission" date="2024-09" db="EMBL/GenBank/DDBJ databases">
        <authorList>
            <person name="Pan X."/>
        </authorList>
    </citation>
    <scope>NUCLEOTIDE SEQUENCE [LARGE SCALE GENOMIC DNA]</scope>
    <source>
        <strain evidence="8 9">B2969</strain>
    </source>
</reference>
<comment type="caution">
    <text evidence="8">The sequence shown here is derived from an EMBL/GenBank/DDBJ whole genome shotgun (WGS) entry which is preliminary data.</text>
</comment>
<evidence type="ECO:0000256" key="4">
    <source>
        <dbReference type="ARBA" id="ARBA00022777"/>
    </source>
</evidence>
<evidence type="ECO:0000256" key="2">
    <source>
        <dbReference type="ARBA" id="ARBA00022679"/>
    </source>
</evidence>
<gene>
    <name evidence="8" type="ORF">ACH3VR_22225</name>
</gene>
<protein>
    <submittedName>
        <fullName evidence="8">Carbohydrate kinase</fullName>
        <ecNumber evidence="8">2.7.1.-</ecNumber>
    </submittedName>
</protein>
<dbReference type="GO" id="GO:0016301">
    <property type="term" value="F:kinase activity"/>
    <property type="evidence" value="ECO:0007669"/>
    <property type="project" value="UniProtKB-KW"/>
</dbReference>
<evidence type="ECO:0000256" key="1">
    <source>
        <dbReference type="ARBA" id="ARBA00010688"/>
    </source>
</evidence>
<dbReference type="InterPro" id="IPR011611">
    <property type="entry name" value="PfkB_dom"/>
</dbReference>
<dbReference type="Pfam" id="PF00294">
    <property type="entry name" value="PfkB"/>
    <property type="match status" value="1"/>
</dbReference>
<dbReference type="InterPro" id="IPR002173">
    <property type="entry name" value="Carboh/pur_kinase_PfkB_CS"/>
</dbReference>
<proteinExistence type="inferred from homology"/>
<dbReference type="EC" id="2.7.1.-" evidence="8"/>
<sequence length="320" mass="33746">MLEAIHEPDGEEGAPVLAGASRVPQTPVDVLVIGEALMDITSHAGGMSEMPGGGPANVALGLGRRGVDVALLTNLGRDSRGSTITRHLEHSGVWVLAESYVADPTSTALARIADDGSASYEFDVRWAATSRSLHVRPRTVHTGSLAAFMGPGSALVLAHLDRLNPEIVTFDPNIRPALIGEPDRVRSRFEDFARRATVVKLSDEDAEYLYPQVDLTVVLDAISRLGPRLVAVTRGAKGAVLSADEHIVHVPGRAVPVVDTIGAGDTFMASLIAGYSALHPGELSEIVLSRLGERAVDAASITVGRAGADLPWTRELQPMA</sequence>
<dbReference type="InterPro" id="IPR050306">
    <property type="entry name" value="PfkB_Carbo_kinase"/>
</dbReference>
<evidence type="ECO:0000313" key="8">
    <source>
        <dbReference type="EMBL" id="MFH8253101.1"/>
    </source>
</evidence>
<keyword evidence="5" id="KW-0067">ATP-binding</keyword>
<evidence type="ECO:0000256" key="6">
    <source>
        <dbReference type="SAM" id="MobiDB-lite"/>
    </source>
</evidence>
<name>A0ABW7QDX9_9MICO</name>
<dbReference type="Proteomes" id="UP001610861">
    <property type="component" value="Unassembled WGS sequence"/>
</dbReference>
<accession>A0ABW7QDX9</accession>
<keyword evidence="9" id="KW-1185">Reference proteome</keyword>
<dbReference type="Gene3D" id="3.40.1190.20">
    <property type="match status" value="1"/>
</dbReference>
<dbReference type="PANTHER" id="PTHR43085:SF1">
    <property type="entry name" value="PSEUDOURIDINE KINASE-RELATED"/>
    <property type="match status" value="1"/>
</dbReference>
<dbReference type="PROSITE" id="PS00583">
    <property type="entry name" value="PFKB_KINASES_1"/>
    <property type="match status" value="1"/>
</dbReference>
<dbReference type="InterPro" id="IPR029056">
    <property type="entry name" value="Ribokinase-like"/>
</dbReference>
<comment type="similarity">
    <text evidence="1">Belongs to the carbohydrate kinase PfkB family.</text>
</comment>
<keyword evidence="4 8" id="KW-0418">Kinase</keyword>
<organism evidence="8 9">
    <name type="scientific">Microbacterium alkaliflavum</name>
    <dbReference type="NCBI Taxonomy" id="3248839"/>
    <lineage>
        <taxon>Bacteria</taxon>
        <taxon>Bacillati</taxon>
        <taxon>Actinomycetota</taxon>
        <taxon>Actinomycetes</taxon>
        <taxon>Micrococcales</taxon>
        <taxon>Microbacteriaceae</taxon>
        <taxon>Microbacterium</taxon>
    </lineage>
</organism>
<dbReference type="CDD" id="cd01167">
    <property type="entry name" value="bac_FRK"/>
    <property type="match status" value="1"/>
</dbReference>
<dbReference type="PANTHER" id="PTHR43085">
    <property type="entry name" value="HEXOKINASE FAMILY MEMBER"/>
    <property type="match status" value="1"/>
</dbReference>
<feature type="domain" description="Carbohydrate kinase PfkB" evidence="7">
    <location>
        <begin position="31"/>
        <end position="311"/>
    </location>
</feature>
<evidence type="ECO:0000256" key="3">
    <source>
        <dbReference type="ARBA" id="ARBA00022741"/>
    </source>
</evidence>
<evidence type="ECO:0000313" key="9">
    <source>
        <dbReference type="Proteomes" id="UP001610861"/>
    </source>
</evidence>